<organism evidence="1 2">
    <name type="scientific">Sphingomonas montanisoli</name>
    <dbReference type="NCBI Taxonomy" id="2606412"/>
    <lineage>
        <taxon>Bacteria</taxon>
        <taxon>Pseudomonadati</taxon>
        <taxon>Pseudomonadota</taxon>
        <taxon>Alphaproteobacteria</taxon>
        <taxon>Sphingomonadales</taxon>
        <taxon>Sphingomonadaceae</taxon>
        <taxon>Sphingomonas</taxon>
    </lineage>
</organism>
<dbReference type="Proteomes" id="UP000322077">
    <property type="component" value="Unassembled WGS sequence"/>
</dbReference>
<evidence type="ECO:0000313" key="1">
    <source>
        <dbReference type="EMBL" id="TZG26479.1"/>
    </source>
</evidence>
<keyword evidence="2" id="KW-1185">Reference proteome</keyword>
<reference evidence="1 2" key="1">
    <citation type="submission" date="2019-08" db="EMBL/GenBank/DDBJ databases">
        <authorList>
            <person name="Wang G."/>
            <person name="Xu Z."/>
        </authorList>
    </citation>
    <scope>NUCLEOTIDE SEQUENCE [LARGE SCALE GENOMIC DNA]</scope>
    <source>
        <strain evidence="1 2">ZX</strain>
    </source>
</reference>
<comment type="caution">
    <text evidence="1">The sequence shown here is derived from an EMBL/GenBank/DDBJ whole genome shotgun (WGS) entry which is preliminary data.</text>
</comment>
<dbReference type="RefSeq" id="WP_149523281.1">
    <property type="nucleotide sequence ID" value="NZ_VTOU01000003.1"/>
</dbReference>
<evidence type="ECO:0000313" key="2">
    <source>
        <dbReference type="Proteomes" id="UP000322077"/>
    </source>
</evidence>
<dbReference type="AlphaFoldDB" id="A0A5D9C470"/>
<accession>A0A5D9C470</accession>
<dbReference type="EMBL" id="VTOU01000003">
    <property type="protein sequence ID" value="TZG26479.1"/>
    <property type="molecule type" value="Genomic_DNA"/>
</dbReference>
<proteinExistence type="predicted"/>
<protein>
    <submittedName>
        <fullName evidence="1">Uncharacterized protein</fullName>
    </submittedName>
</protein>
<name>A0A5D9C470_9SPHN</name>
<gene>
    <name evidence="1" type="ORF">FYJ91_16275</name>
</gene>
<sequence length="167" mass="18875">MNAPTFAQDAPAHALDGFHAEFAEFARWMLDERRRAWPAMVDAGKMTEQVRAQRYRMMEAIEAIWLGAADLGEAGWLYAFNDIGRDDLLVELATTIKGAQAKREAAPDDRLAADRHEALLAMHWWISRFADRRNFVICRALTLRADTIDLQLAFAAQRDGTAERKAA</sequence>